<dbReference type="Pfam" id="PF00400">
    <property type="entry name" value="WD40"/>
    <property type="match status" value="2"/>
</dbReference>
<dbReference type="EMBL" id="MU157847">
    <property type="protein sequence ID" value="KAF9529266.1"/>
    <property type="molecule type" value="Genomic_DNA"/>
</dbReference>
<proteinExistence type="predicted"/>
<feature type="non-terminal residue" evidence="5">
    <location>
        <position position="424"/>
    </location>
</feature>
<evidence type="ECO:0000256" key="2">
    <source>
        <dbReference type="ARBA" id="ARBA00022737"/>
    </source>
</evidence>
<dbReference type="InterPro" id="IPR045159">
    <property type="entry name" value="DCAF7-like"/>
</dbReference>
<keyword evidence="2" id="KW-0677">Repeat</keyword>
<evidence type="ECO:0000313" key="5">
    <source>
        <dbReference type="EMBL" id="KAF9529266.1"/>
    </source>
</evidence>
<keyword evidence="1 3" id="KW-0853">WD repeat</keyword>
<dbReference type="PROSITE" id="PS50294">
    <property type="entry name" value="WD_REPEATS_REGION"/>
    <property type="match status" value="1"/>
</dbReference>
<name>A0A9P6EHM6_9AGAR</name>
<comment type="caution">
    <text evidence="5">The sequence shown here is derived from an EMBL/GenBank/DDBJ whole genome shotgun (WGS) entry which is preliminary data.</text>
</comment>
<organism evidence="5 6">
    <name type="scientific">Crepidotus variabilis</name>
    <dbReference type="NCBI Taxonomy" id="179855"/>
    <lineage>
        <taxon>Eukaryota</taxon>
        <taxon>Fungi</taxon>
        <taxon>Dikarya</taxon>
        <taxon>Basidiomycota</taxon>
        <taxon>Agaricomycotina</taxon>
        <taxon>Agaricomycetes</taxon>
        <taxon>Agaricomycetidae</taxon>
        <taxon>Agaricales</taxon>
        <taxon>Agaricineae</taxon>
        <taxon>Crepidotaceae</taxon>
        <taxon>Crepidotus</taxon>
    </lineage>
</organism>
<dbReference type="Proteomes" id="UP000807306">
    <property type="component" value="Unassembled WGS sequence"/>
</dbReference>
<evidence type="ECO:0000256" key="3">
    <source>
        <dbReference type="PROSITE-ProRule" id="PRU00221"/>
    </source>
</evidence>
<feature type="compositionally biased region" description="Polar residues" evidence="4">
    <location>
        <begin position="350"/>
        <end position="363"/>
    </location>
</feature>
<feature type="compositionally biased region" description="Low complexity" evidence="4">
    <location>
        <begin position="263"/>
        <end position="272"/>
    </location>
</feature>
<gene>
    <name evidence="5" type="ORF">CPB83DRAFT_852969</name>
</gene>
<dbReference type="InterPro" id="IPR015943">
    <property type="entry name" value="WD40/YVTN_repeat-like_dom_sf"/>
</dbReference>
<dbReference type="InterPro" id="IPR001680">
    <property type="entry name" value="WD40_rpt"/>
</dbReference>
<feature type="region of interest" description="Disordered" evidence="4">
    <location>
        <begin position="349"/>
        <end position="371"/>
    </location>
</feature>
<evidence type="ECO:0000256" key="4">
    <source>
        <dbReference type="SAM" id="MobiDB-lite"/>
    </source>
</evidence>
<dbReference type="PANTHER" id="PTHR19919">
    <property type="entry name" value="WD REPEAT CONTAINING PROTEIN"/>
    <property type="match status" value="1"/>
</dbReference>
<accession>A0A9P6EHM6</accession>
<dbReference type="OrthoDB" id="1284551at2759"/>
<sequence>MTQTTLLNYEAPWPVHSLDWCKSSAPGQQLRPRSAFRLGVASFVENYQNQIAVVGLQDERVLVEDDFADYPDFVTLCEAYHGYPATSLQWQPASAQSFAWSQKSPSTELLATTGDALRVFEYSGDGLPSASSYIGRPAPVSSGHSLSLKTVLSGQSKVQNQSGGAPLTNFSWNEKSPNLIVTASIDTTCTVWNIDTSTAMTQLIAHDREVYDVAWLPNSTNIFVSVGADGSLRAFDLRSLEHSTILYETPAPKNVPPPPPNPSSSARPPTSPLLRIAFNPSDQNYMSTFHMDGNDIQILDMRSPGQPVIELRGHHAPINALGWGSTERPLLATAGDDCQVLLWDLAGHTTGASSPRSAGSRLNSPRPDAKKKVVTEPVMAYTASGQITNLAWSPQIPGMTMNTGYSTATGEWLAIASGKVVKAL</sequence>
<protein>
    <submittedName>
        <fullName evidence="5">WD40-repeat-containing domain protein</fullName>
    </submittedName>
</protein>
<feature type="region of interest" description="Disordered" evidence="4">
    <location>
        <begin position="248"/>
        <end position="272"/>
    </location>
</feature>
<keyword evidence="6" id="KW-1185">Reference proteome</keyword>
<feature type="repeat" description="WD" evidence="3">
    <location>
        <begin position="203"/>
        <end position="245"/>
    </location>
</feature>
<dbReference type="PROSITE" id="PS50082">
    <property type="entry name" value="WD_REPEATS_2"/>
    <property type="match status" value="2"/>
</dbReference>
<dbReference type="AlphaFoldDB" id="A0A9P6EHM6"/>
<dbReference type="SMART" id="SM00320">
    <property type="entry name" value="WD40"/>
    <property type="match status" value="5"/>
</dbReference>
<evidence type="ECO:0000256" key="1">
    <source>
        <dbReference type="ARBA" id="ARBA00022574"/>
    </source>
</evidence>
<reference evidence="5" key="1">
    <citation type="submission" date="2020-11" db="EMBL/GenBank/DDBJ databases">
        <authorList>
            <consortium name="DOE Joint Genome Institute"/>
            <person name="Ahrendt S."/>
            <person name="Riley R."/>
            <person name="Andreopoulos W."/>
            <person name="Labutti K."/>
            <person name="Pangilinan J."/>
            <person name="Ruiz-Duenas F.J."/>
            <person name="Barrasa J.M."/>
            <person name="Sanchez-Garcia M."/>
            <person name="Camarero S."/>
            <person name="Miyauchi S."/>
            <person name="Serrano A."/>
            <person name="Linde D."/>
            <person name="Babiker R."/>
            <person name="Drula E."/>
            <person name="Ayuso-Fernandez I."/>
            <person name="Pacheco R."/>
            <person name="Padilla G."/>
            <person name="Ferreira P."/>
            <person name="Barriuso J."/>
            <person name="Kellner H."/>
            <person name="Castanera R."/>
            <person name="Alfaro M."/>
            <person name="Ramirez L."/>
            <person name="Pisabarro A.G."/>
            <person name="Kuo A."/>
            <person name="Tritt A."/>
            <person name="Lipzen A."/>
            <person name="He G."/>
            <person name="Yan M."/>
            <person name="Ng V."/>
            <person name="Cullen D."/>
            <person name="Martin F."/>
            <person name="Rosso M.-N."/>
            <person name="Henrissat B."/>
            <person name="Hibbett D."/>
            <person name="Martinez A.T."/>
            <person name="Grigoriev I.V."/>
        </authorList>
    </citation>
    <scope>NUCLEOTIDE SEQUENCE</scope>
    <source>
        <strain evidence="5">CBS 506.95</strain>
    </source>
</reference>
<dbReference type="Gene3D" id="2.130.10.10">
    <property type="entry name" value="YVTN repeat-like/Quinoprotein amine dehydrogenase"/>
    <property type="match status" value="1"/>
</dbReference>
<dbReference type="InterPro" id="IPR036322">
    <property type="entry name" value="WD40_repeat_dom_sf"/>
</dbReference>
<dbReference type="SUPFAM" id="SSF50978">
    <property type="entry name" value="WD40 repeat-like"/>
    <property type="match status" value="1"/>
</dbReference>
<feature type="compositionally biased region" description="Pro residues" evidence="4">
    <location>
        <begin position="253"/>
        <end position="262"/>
    </location>
</feature>
<feature type="repeat" description="WD" evidence="3">
    <location>
        <begin position="311"/>
        <end position="345"/>
    </location>
</feature>
<dbReference type="InterPro" id="IPR019775">
    <property type="entry name" value="WD40_repeat_CS"/>
</dbReference>
<dbReference type="PROSITE" id="PS00678">
    <property type="entry name" value="WD_REPEATS_1"/>
    <property type="match status" value="1"/>
</dbReference>
<evidence type="ECO:0000313" key="6">
    <source>
        <dbReference type="Proteomes" id="UP000807306"/>
    </source>
</evidence>